<sequence>MKQSLIHLLAVLLIPFALALPTPEESANQVEQGSNTQSAADTNANVGIPTCRTQGLRDFCLSVSNKPYCDSFGAFHNNMMAQCEKNCWCE</sequence>
<organism evidence="3 4">
    <name type="scientific">Triangularia verruculosa</name>
    <dbReference type="NCBI Taxonomy" id="2587418"/>
    <lineage>
        <taxon>Eukaryota</taxon>
        <taxon>Fungi</taxon>
        <taxon>Dikarya</taxon>
        <taxon>Ascomycota</taxon>
        <taxon>Pezizomycotina</taxon>
        <taxon>Sordariomycetes</taxon>
        <taxon>Sordariomycetidae</taxon>
        <taxon>Sordariales</taxon>
        <taxon>Podosporaceae</taxon>
        <taxon>Triangularia</taxon>
    </lineage>
</organism>
<comment type="caution">
    <text evidence="3">The sequence shown here is derived from an EMBL/GenBank/DDBJ whole genome shotgun (WGS) entry which is preliminary data.</text>
</comment>
<feature type="chain" id="PRO_5042940184" evidence="2">
    <location>
        <begin position="20"/>
        <end position="90"/>
    </location>
</feature>
<feature type="signal peptide" evidence="2">
    <location>
        <begin position="1"/>
        <end position="19"/>
    </location>
</feature>
<evidence type="ECO:0000256" key="1">
    <source>
        <dbReference type="SAM" id="MobiDB-lite"/>
    </source>
</evidence>
<feature type="region of interest" description="Disordered" evidence="1">
    <location>
        <begin position="25"/>
        <end position="45"/>
    </location>
</feature>
<reference evidence="3" key="2">
    <citation type="submission" date="2023-05" db="EMBL/GenBank/DDBJ databases">
        <authorList>
            <consortium name="Lawrence Berkeley National Laboratory"/>
            <person name="Steindorff A."/>
            <person name="Hensen N."/>
            <person name="Bonometti L."/>
            <person name="Westerberg I."/>
            <person name="Brannstrom I.O."/>
            <person name="Guillou S."/>
            <person name="Cros-Aarteil S."/>
            <person name="Calhoun S."/>
            <person name="Haridas S."/>
            <person name="Kuo A."/>
            <person name="Mondo S."/>
            <person name="Pangilinan J."/>
            <person name="Riley R."/>
            <person name="Labutti K."/>
            <person name="Andreopoulos B."/>
            <person name="Lipzen A."/>
            <person name="Chen C."/>
            <person name="Yanf M."/>
            <person name="Daum C."/>
            <person name="Ng V."/>
            <person name="Clum A."/>
            <person name="Ohm R."/>
            <person name="Martin F."/>
            <person name="Silar P."/>
            <person name="Natvig D."/>
            <person name="Lalanne C."/>
            <person name="Gautier V."/>
            <person name="Ament-Velasquez S.L."/>
            <person name="Kruys A."/>
            <person name="Hutchinson M.I."/>
            <person name="Powell A.J."/>
            <person name="Barry K."/>
            <person name="Miller A.N."/>
            <person name="Grigoriev I.V."/>
            <person name="Debuchy R."/>
            <person name="Gladieux P."/>
            <person name="Thoren M.H."/>
            <person name="Johannesson H."/>
        </authorList>
    </citation>
    <scope>NUCLEOTIDE SEQUENCE</scope>
    <source>
        <strain evidence="3">CBS 315.58</strain>
    </source>
</reference>
<dbReference type="AlphaFoldDB" id="A0AAN6XI29"/>
<evidence type="ECO:0000313" key="4">
    <source>
        <dbReference type="Proteomes" id="UP001303160"/>
    </source>
</evidence>
<evidence type="ECO:0000313" key="3">
    <source>
        <dbReference type="EMBL" id="KAK4201029.1"/>
    </source>
</evidence>
<dbReference type="Proteomes" id="UP001303160">
    <property type="component" value="Unassembled WGS sequence"/>
</dbReference>
<evidence type="ECO:0000256" key="2">
    <source>
        <dbReference type="SAM" id="SignalP"/>
    </source>
</evidence>
<proteinExistence type="predicted"/>
<accession>A0AAN6XI29</accession>
<keyword evidence="2" id="KW-0732">Signal</keyword>
<gene>
    <name evidence="3" type="ORF">QBC40DRAFT_253547</name>
</gene>
<reference evidence="3" key="1">
    <citation type="journal article" date="2023" name="Mol. Phylogenet. Evol.">
        <title>Genome-scale phylogeny and comparative genomics of the fungal order Sordariales.</title>
        <authorList>
            <person name="Hensen N."/>
            <person name="Bonometti L."/>
            <person name="Westerberg I."/>
            <person name="Brannstrom I.O."/>
            <person name="Guillou S."/>
            <person name="Cros-Aarteil S."/>
            <person name="Calhoun S."/>
            <person name="Haridas S."/>
            <person name="Kuo A."/>
            <person name="Mondo S."/>
            <person name="Pangilinan J."/>
            <person name="Riley R."/>
            <person name="LaButti K."/>
            <person name="Andreopoulos B."/>
            <person name="Lipzen A."/>
            <person name="Chen C."/>
            <person name="Yan M."/>
            <person name="Daum C."/>
            <person name="Ng V."/>
            <person name="Clum A."/>
            <person name="Steindorff A."/>
            <person name="Ohm R.A."/>
            <person name="Martin F."/>
            <person name="Silar P."/>
            <person name="Natvig D.O."/>
            <person name="Lalanne C."/>
            <person name="Gautier V."/>
            <person name="Ament-Velasquez S.L."/>
            <person name="Kruys A."/>
            <person name="Hutchinson M.I."/>
            <person name="Powell A.J."/>
            <person name="Barry K."/>
            <person name="Miller A.N."/>
            <person name="Grigoriev I.V."/>
            <person name="Debuchy R."/>
            <person name="Gladieux P."/>
            <person name="Hiltunen Thoren M."/>
            <person name="Johannesson H."/>
        </authorList>
    </citation>
    <scope>NUCLEOTIDE SEQUENCE</scope>
    <source>
        <strain evidence="3">CBS 315.58</strain>
    </source>
</reference>
<name>A0AAN6XI29_9PEZI</name>
<protein>
    <submittedName>
        <fullName evidence="3">Uncharacterized protein</fullName>
    </submittedName>
</protein>
<dbReference type="EMBL" id="MU863912">
    <property type="protein sequence ID" value="KAK4201029.1"/>
    <property type="molecule type" value="Genomic_DNA"/>
</dbReference>
<keyword evidence="4" id="KW-1185">Reference proteome</keyword>